<evidence type="ECO:0000313" key="12">
    <source>
        <dbReference type="EMBL" id="MFD1149660.1"/>
    </source>
</evidence>
<dbReference type="CDD" id="cd00833">
    <property type="entry name" value="PKS"/>
    <property type="match status" value="1"/>
</dbReference>
<dbReference type="EMBL" id="JBHTLK010000116">
    <property type="protein sequence ID" value="MFD1149660.1"/>
    <property type="molecule type" value="Genomic_DNA"/>
</dbReference>
<evidence type="ECO:0000256" key="9">
    <source>
        <dbReference type="SAM" id="MobiDB-lite"/>
    </source>
</evidence>
<dbReference type="InterPro" id="IPR006162">
    <property type="entry name" value="Ppantetheine_attach_site"/>
</dbReference>
<dbReference type="PANTHER" id="PTHR43775">
    <property type="entry name" value="FATTY ACID SYNTHASE"/>
    <property type="match status" value="1"/>
</dbReference>
<dbReference type="PANTHER" id="PTHR43775:SF37">
    <property type="entry name" value="SI:DKEY-61P9.11"/>
    <property type="match status" value="1"/>
</dbReference>
<dbReference type="Pfam" id="PF00109">
    <property type="entry name" value="ketoacyl-synt"/>
    <property type="match status" value="1"/>
</dbReference>
<evidence type="ECO:0000259" key="10">
    <source>
        <dbReference type="PROSITE" id="PS50075"/>
    </source>
</evidence>
<dbReference type="InterPro" id="IPR020806">
    <property type="entry name" value="PKS_PP-bd"/>
</dbReference>
<dbReference type="InterPro" id="IPR029063">
    <property type="entry name" value="SAM-dependent_MTases_sf"/>
</dbReference>
<dbReference type="InterPro" id="IPR001031">
    <property type="entry name" value="Thioesterase"/>
</dbReference>
<dbReference type="Gene3D" id="1.10.1240.100">
    <property type="match status" value="1"/>
</dbReference>
<dbReference type="InterPro" id="IPR014031">
    <property type="entry name" value="Ketoacyl_synth_C"/>
</dbReference>
<evidence type="ECO:0000256" key="8">
    <source>
        <dbReference type="ARBA" id="ARBA00023268"/>
    </source>
</evidence>
<dbReference type="InterPro" id="IPR029058">
    <property type="entry name" value="AB_hydrolase_fold"/>
</dbReference>
<dbReference type="CDD" id="cd02440">
    <property type="entry name" value="AdoMet_MTases"/>
    <property type="match status" value="1"/>
</dbReference>
<dbReference type="SMART" id="SM00825">
    <property type="entry name" value="PKS_KS"/>
    <property type="match status" value="1"/>
</dbReference>
<gene>
    <name evidence="12" type="ORF">ACFQ3T_21200</name>
</gene>
<dbReference type="SUPFAM" id="SSF53901">
    <property type="entry name" value="Thiolase-like"/>
    <property type="match status" value="1"/>
</dbReference>
<keyword evidence="8" id="KW-0511">Multifunctional enzyme</keyword>
<dbReference type="SUPFAM" id="SSF47336">
    <property type="entry name" value="ACP-like"/>
    <property type="match status" value="2"/>
</dbReference>
<dbReference type="Pfam" id="PF00550">
    <property type="entry name" value="PP-binding"/>
    <property type="match status" value="2"/>
</dbReference>
<dbReference type="PROSITE" id="PS52004">
    <property type="entry name" value="KS3_2"/>
    <property type="match status" value="1"/>
</dbReference>
<comment type="caution">
    <text evidence="12">The sequence shown here is derived from an EMBL/GenBank/DDBJ whole genome shotgun (WGS) entry which is preliminary data.</text>
</comment>
<keyword evidence="6" id="KW-0808">Transferase</keyword>
<dbReference type="RefSeq" id="WP_380725062.1">
    <property type="nucleotide sequence ID" value="NZ_JBHTLK010000116.1"/>
</dbReference>
<feature type="region of interest" description="Disordered" evidence="9">
    <location>
        <begin position="354"/>
        <end position="389"/>
    </location>
</feature>
<dbReference type="PROSITE" id="PS00012">
    <property type="entry name" value="PHOSPHOPANTETHEINE"/>
    <property type="match status" value="1"/>
</dbReference>
<dbReference type="Gene3D" id="3.40.47.10">
    <property type="match status" value="1"/>
</dbReference>
<keyword evidence="3" id="KW-0596">Phosphopantetheine</keyword>
<dbReference type="SMART" id="SM00823">
    <property type="entry name" value="PKS_PP"/>
    <property type="match status" value="2"/>
</dbReference>
<dbReference type="InterPro" id="IPR036736">
    <property type="entry name" value="ACP-like_sf"/>
</dbReference>
<dbReference type="InterPro" id="IPR014030">
    <property type="entry name" value="Ketoacyl_synth_N"/>
</dbReference>
<dbReference type="InterPro" id="IPR020841">
    <property type="entry name" value="PKS_Beta-ketoAc_synthase_dom"/>
</dbReference>
<name>A0ABW3QY91_9PSEU</name>
<evidence type="ECO:0000256" key="5">
    <source>
        <dbReference type="ARBA" id="ARBA00022553"/>
    </source>
</evidence>
<proteinExistence type="predicted"/>
<evidence type="ECO:0000256" key="2">
    <source>
        <dbReference type="ARBA" id="ARBA00004792"/>
    </source>
</evidence>
<evidence type="ECO:0000259" key="11">
    <source>
        <dbReference type="PROSITE" id="PS52004"/>
    </source>
</evidence>
<dbReference type="Proteomes" id="UP001597168">
    <property type="component" value="Unassembled WGS sequence"/>
</dbReference>
<dbReference type="Pfam" id="PF02801">
    <property type="entry name" value="Ketoacyl-synt_C"/>
    <property type="match status" value="1"/>
</dbReference>
<dbReference type="InterPro" id="IPR009081">
    <property type="entry name" value="PP-bd_ACP"/>
</dbReference>
<sequence>MKRLLLDFLWSHLRSLGAFRSEQPVGAAREAAGLLPVYDLWFAEAVRVLEVEGYLERRGDRVLVRRTAPDRSFDELWREWEAQRPGWRDNPDLAAIHVLVETTLRELPDVLTGKRRATDVMFPGGSVELVEAVYKSNPESVFFNRVLAGELVAHLRRRAEAEPGFQPRILEIGAGTGATSAAVLAALDAAGTSVREYRYTDLSRAFLDHAERSYGPGRPFLAYGILDIERSPAEQGIDVGGYDVVIAANVLHATRNIRATLRNAKVALKSGGVLLLNEVTANTFLNQFTFGLLEGWWRYDDAESRITGSPILSVDGWRQVLAEEGFGPISLPAWEAADLGQQIIVAGSNGVVRQRGDRSREPARQPVPVRAAEPRGAARGRDTAVPAGDGPADRLLAHVEAVAVDVLAEALRIDRARIGRTEPFSDFGIDSIFAVQVARTLGAELGLDLDVTLLFEYGTVAELGEFIVGEHADALSAALADEAASHPVEVRQREDPADVAEPGDALDAEPDGIAIVGISARFPRADDVEEFWRIVEQGERRVTTPPLGREDWVAYRDAVDTTGMWGGFLDGVHEFDPLFFSLSMTEARQLPPELRLMLMTAWNAIEDAGYRPAELRARPTGVFIAATPTEYRADSPEMLLPSPVMIPNRISYLFDLHGPSEQSDTRCSSSLVALHRAIRSIRDGECEQALVGGVNLTMSPAGFEVMRAGGMLTTSGAVRPFQEGAEGTARGEGVCAVLVKPLRAAVEDGDFVYGVVRGTAVAHGGKGVSFTAPNIRGMKSAITRAYADAGVDPGSVAYVEAHGMSSLLADGAEIAALRASLRGDADTPGDDGSVTYLGSLKPVFGHTEVVSGLAALVKVVQALRHGVIPAIPGFGRPHPDLSLDGTRLRLASENLPWPVRTDDDGRVLPRRASINSFGIGGVNAHAVLEQYVPRTPARAEDVPSPQVLVLSAKTEDGLRERVRRLVGRLRGTESFADIAYTLQVGREPMACRLALVATTGDEAADVLYKWLGGDPEARSRVAFADDVRRAGPSDDDGREAAEGNLKILADRWVAGAAVDWEVLHEGSRRRRVPLPGYPFQREVCFIPQTPAPDTVATAPVRAEVGATRPDDFVTGLVASVLGLEEHVIDRTRPLADYGLNSLLLTGVLSRVRGAFPAFQPDWLQVHDTVDDVVARLSAVAGDGTAAGAGFPELVHLNGVAEGRPVFWVHGALASVETYRTIAARVDRPFYGIQARGFLTEQEPVEGIPAMAEHYLDIIRSVQPEGPYDIGGFCLGGIVSYEMTRLLQSRGEVVRSLVMVDSPDVTGWAKSNGGGSATARSAALQVVNSLLWPAGVKGLDEVRPRLIHQDDVAGAPDDDAAFVRLLADLAVERGLSLGREQVAALIERNIAIQLAYRIGEFEIRPLADPDAVDATYFRNARGLFIGELTPYFQVVGETFSLDHVNYRQDWERELPGLRVVDLDAANHMTLMHEPDSLAAVEETCVRIYAAD</sequence>
<dbReference type="Pfam" id="PF22336">
    <property type="entry name" value="RhiE-like_linker"/>
    <property type="match status" value="1"/>
</dbReference>
<feature type="domain" description="Carrier" evidence="10">
    <location>
        <begin position="397"/>
        <end position="471"/>
    </location>
</feature>
<evidence type="ECO:0000256" key="6">
    <source>
        <dbReference type="ARBA" id="ARBA00022679"/>
    </source>
</evidence>
<comment type="subcellular location">
    <subcellularLocation>
        <location evidence="1">Cytoplasm</location>
    </subcellularLocation>
</comment>
<keyword evidence="5" id="KW-0597">Phosphoprotein</keyword>
<dbReference type="Pfam" id="PF00975">
    <property type="entry name" value="Thioesterase"/>
    <property type="match status" value="1"/>
</dbReference>
<feature type="compositionally biased region" description="Basic and acidic residues" evidence="9">
    <location>
        <begin position="354"/>
        <end position="363"/>
    </location>
</feature>
<evidence type="ECO:0000313" key="13">
    <source>
        <dbReference type="Proteomes" id="UP001597168"/>
    </source>
</evidence>
<dbReference type="InterPro" id="IPR016039">
    <property type="entry name" value="Thiolase-like"/>
</dbReference>
<evidence type="ECO:0000256" key="4">
    <source>
        <dbReference type="ARBA" id="ARBA00022490"/>
    </source>
</evidence>
<dbReference type="InterPro" id="IPR054514">
    <property type="entry name" value="RhiE-like_linker"/>
</dbReference>
<feature type="compositionally biased region" description="Low complexity" evidence="9">
    <location>
        <begin position="366"/>
        <end position="377"/>
    </location>
</feature>
<keyword evidence="4" id="KW-0963">Cytoplasm</keyword>
<dbReference type="Gene3D" id="3.40.50.150">
    <property type="entry name" value="Vaccinia Virus protein VP39"/>
    <property type="match status" value="1"/>
</dbReference>
<evidence type="ECO:0000256" key="1">
    <source>
        <dbReference type="ARBA" id="ARBA00004496"/>
    </source>
</evidence>
<protein>
    <submittedName>
        <fullName evidence="12">Beta-ketoacyl synthase N-terminal-like domain-containing protein</fullName>
    </submittedName>
</protein>
<evidence type="ECO:0000256" key="7">
    <source>
        <dbReference type="ARBA" id="ARBA00022737"/>
    </source>
</evidence>
<dbReference type="PROSITE" id="PS50075">
    <property type="entry name" value="CARRIER"/>
    <property type="match status" value="1"/>
</dbReference>
<accession>A0ABW3QY91</accession>
<dbReference type="Pfam" id="PF08242">
    <property type="entry name" value="Methyltransf_12"/>
    <property type="match status" value="1"/>
</dbReference>
<keyword evidence="7" id="KW-0677">Repeat</keyword>
<dbReference type="SUPFAM" id="SSF53335">
    <property type="entry name" value="S-adenosyl-L-methionine-dependent methyltransferases"/>
    <property type="match status" value="1"/>
</dbReference>
<dbReference type="InterPro" id="IPR050091">
    <property type="entry name" value="PKS_NRPS_Biosynth_Enz"/>
</dbReference>
<feature type="domain" description="Ketosynthase family 3 (KS3)" evidence="11">
    <location>
        <begin position="510"/>
        <end position="930"/>
    </location>
</feature>
<evidence type="ECO:0000256" key="3">
    <source>
        <dbReference type="ARBA" id="ARBA00022450"/>
    </source>
</evidence>
<comment type="pathway">
    <text evidence="2">Antibiotic biosynthesis.</text>
</comment>
<keyword evidence="13" id="KW-1185">Reference proteome</keyword>
<organism evidence="12 13">
    <name type="scientific">Saccharothrix hoggarensis</name>
    <dbReference type="NCBI Taxonomy" id="913853"/>
    <lineage>
        <taxon>Bacteria</taxon>
        <taxon>Bacillati</taxon>
        <taxon>Actinomycetota</taxon>
        <taxon>Actinomycetes</taxon>
        <taxon>Pseudonocardiales</taxon>
        <taxon>Pseudonocardiaceae</taxon>
        <taxon>Saccharothrix</taxon>
    </lineage>
</organism>
<dbReference type="SMART" id="SM01294">
    <property type="entry name" value="PKS_PP_betabranch"/>
    <property type="match status" value="1"/>
</dbReference>
<dbReference type="InterPro" id="IPR013217">
    <property type="entry name" value="Methyltransf_12"/>
</dbReference>
<reference evidence="13" key="1">
    <citation type="journal article" date="2019" name="Int. J. Syst. Evol. Microbiol.">
        <title>The Global Catalogue of Microorganisms (GCM) 10K type strain sequencing project: providing services to taxonomists for standard genome sequencing and annotation.</title>
        <authorList>
            <consortium name="The Broad Institute Genomics Platform"/>
            <consortium name="The Broad Institute Genome Sequencing Center for Infectious Disease"/>
            <person name="Wu L."/>
            <person name="Ma J."/>
        </authorList>
    </citation>
    <scope>NUCLEOTIDE SEQUENCE [LARGE SCALE GENOMIC DNA]</scope>
    <source>
        <strain evidence="13">CCUG 60214</strain>
    </source>
</reference>
<dbReference type="Gene3D" id="1.10.1200.10">
    <property type="entry name" value="ACP-like"/>
    <property type="match status" value="2"/>
</dbReference>
<feature type="region of interest" description="Disordered" evidence="9">
    <location>
        <begin position="486"/>
        <end position="506"/>
    </location>
</feature>
<dbReference type="SUPFAM" id="SSF53474">
    <property type="entry name" value="alpha/beta-Hydrolases"/>
    <property type="match status" value="1"/>
</dbReference>
<dbReference type="Gene3D" id="3.40.50.1820">
    <property type="entry name" value="alpha/beta hydrolase"/>
    <property type="match status" value="1"/>
</dbReference>